<dbReference type="EMBL" id="BAABCP010000001">
    <property type="protein sequence ID" value="GAA3941930.1"/>
    <property type="molecule type" value="Genomic_DNA"/>
</dbReference>
<organism evidence="1 2">
    <name type="scientific">Microbacterium soli</name>
    <dbReference type="NCBI Taxonomy" id="446075"/>
    <lineage>
        <taxon>Bacteria</taxon>
        <taxon>Bacillati</taxon>
        <taxon>Actinomycetota</taxon>
        <taxon>Actinomycetes</taxon>
        <taxon>Micrococcales</taxon>
        <taxon>Microbacteriaceae</taxon>
        <taxon>Microbacterium</taxon>
    </lineage>
</organism>
<dbReference type="Proteomes" id="UP001501591">
    <property type="component" value="Unassembled WGS sequence"/>
</dbReference>
<keyword evidence="2" id="KW-1185">Reference proteome</keyword>
<proteinExistence type="predicted"/>
<comment type="caution">
    <text evidence="1">The sequence shown here is derived from an EMBL/GenBank/DDBJ whole genome shotgun (WGS) entry which is preliminary data.</text>
</comment>
<gene>
    <name evidence="1" type="ORF">GCM10022383_19680</name>
</gene>
<evidence type="ECO:0000313" key="1">
    <source>
        <dbReference type="EMBL" id="GAA3941930.1"/>
    </source>
</evidence>
<accession>A0ABP7NDF2</accession>
<evidence type="ECO:0000313" key="2">
    <source>
        <dbReference type="Proteomes" id="UP001501591"/>
    </source>
</evidence>
<sequence>MATTETPMETLRRLGVAPGEWTRHPGRSFEIEGRPHWEINTKWMNSTALRDVAFLITEGWAVSVRAGAQRTIIVRITR</sequence>
<protein>
    <submittedName>
        <fullName evidence="1">Uncharacterized protein</fullName>
    </submittedName>
</protein>
<dbReference type="RefSeq" id="WP_344819386.1">
    <property type="nucleotide sequence ID" value="NZ_BAABCP010000001.1"/>
</dbReference>
<name>A0ABP7NDF2_9MICO</name>
<reference evidence="2" key="1">
    <citation type="journal article" date="2019" name="Int. J. Syst. Evol. Microbiol.">
        <title>The Global Catalogue of Microorganisms (GCM) 10K type strain sequencing project: providing services to taxonomists for standard genome sequencing and annotation.</title>
        <authorList>
            <consortium name="The Broad Institute Genomics Platform"/>
            <consortium name="The Broad Institute Genome Sequencing Center for Infectious Disease"/>
            <person name="Wu L."/>
            <person name="Ma J."/>
        </authorList>
    </citation>
    <scope>NUCLEOTIDE SEQUENCE [LARGE SCALE GENOMIC DNA]</scope>
    <source>
        <strain evidence="2">JCM 17024</strain>
    </source>
</reference>